<dbReference type="InterPro" id="IPR004239">
    <property type="entry name" value="DUF228"/>
</dbReference>
<dbReference type="OrthoDB" id="350472at2"/>
<proteinExistence type="predicted"/>
<reference evidence="2 3" key="1">
    <citation type="submission" date="2018-01" db="EMBL/GenBank/DDBJ databases">
        <title>Genome sequence of Borrelia tachyglossi.</title>
        <authorList>
            <person name="Gofton A.W."/>
        </authorList>
    </citation>
    <scope>NUCLEOTIDE SEQUENCE [LARGE SCALE GENOMIC DNA]</scope>
    <source>
        <strain evidence="2 3">Bc-F10-1268</strain>
        <plasmid evidence="2 3">pl78</plasmid>
    </source>
</reference>
<protein>
    <submittedName>
        <fullName evidence="2">Uncharacterized protein</fullName>
    </submittedName>
</protein>
<evidence type="ECO:0000313" key="3">
    <source>
        <dbReference type="Proteomes" id="UP000244655"/>
    </source>
</evidence>
<keyword evidence="1" id="KW-0175">Coiled coil</keyword>
<evidence type="ECO:0000256" key="1">
    <source>
        <dbReference type="SAM" id="Coils"/>
    </source>
</evidence>
<evidence type="ECO:0000313" key="2">
    <source>
        <dbReference type="EMBL" id="AWG43290.1"/>
    </source>
</evidence>
<organism evidence="2 3">
    <name type="scientific">Candidatus Borreliella tachyglossi</name>
    <dbReference type="NCBI Taxonomy" id="1964448"/>
    <lineage>
        <taxon>Bacteria</taxon>
        <taxon>Pseudomonadati</taxon>
        <taxon>Spirochaetota</taxon>
        <taxon>Spirochaetia</taxon>
        <taxon>Spirochaetales</taxon>
        <taxon>Borreliaceae</taxon>
        <taxon>Borreliella</taxon>
    </lineage>
</organism>
<geneLocation type="plasmid" evidence="2 3">
    <name>pl78</name>
</geneLocation>
<keyword evidence="2" id="KW-0614">Plasmid</keyword>
<dbReference type="RefSeq" id="WP_108729685.1">
    <property type="nucleotide sequence ID" value="NZ_CP025786.1"/>
</dbReference>
<accession>A0A2S1LYF1</accession>
<dbReference type="Pfam" id="PF02989">
    <property type="entry name" value="DUF228"/>
    <property type="match status" value="1"/>
</dbReference>
<dbReference type="Proteomes" id="UP000244655">
    <property type="component" value="Plasmid pl78"/>
</dbReference>
<keyword evidence="3" id="KW-1185">Reference proteome</keyword>
<gene>
    <name evidence="2" type="ORF">CR532_04650</name>
</gene>
<sequence>MQDKNNLETSLNNLLHQNDSLREEKESLRKAKSYAEVLEKLKQVNYNTYSSVFDKSGGLESANMYFAHKGVLKAFASERLQNFQAINFCYKCGVKLVIEEGLEPRVARGGGDDLYGICVDYDDLTKTATVISIASSFECIVLSHNDVKSGDRLVVDESGLFKSINSKSSYMHAVALSSACEFKDKPGYYGTKVMLLSKTIASAS</sequence>
<name>A0A2S1LYF1_9SPIR</name>
<feature type="coiled-coil region" evidence="1">
    <location>
        <begin position="4"/>
        <end position="31"/>
    </location>
</feature>
<dbReference type="AlphaFoldDB" id="A0A2S1LYF1"/>
<dbReference type="EMBL" id="CP025786">
    <property type="protein sequence ID" value="AWG43290.1"/>
    <property type="molecule type" value="Genomic_DNA"/>
</dbReference>